<reference evidence="12 25" key="6">
    <citation type="journal article" date="2020" name="Nat. Commun.">
        <title>The structures of two archaeal type IV pili illuminate evolutionary relationships.</title>
        <authorList>
            <person name="Wang F."/>
            <person name="Baquero D.P."/>
            <person name="Su Z."/>
            <person name="Beltran L.C."/>
            <person name="Prangishvili D."/>
            <person name="Krupovic M."/>
            <person name="Egelman E.H."/>
        </authorList>
    </citation>
    <scope>NUCLEOTIDE SEQUENCE [LARGE SCALE GENOMIC DNA]</scope>
    <source>
        <strain evidence="12 25">POZ149</strain>
    </source>
</reference>
<dbReference type="Proteomes" id="UP000033057">
    <property type="component" value="Chromosome"/>
</dbReference>
<evidence type="ECO:0000313" key="9">
    <source>
        <dbReference type="EMBL" id="AZF78329.1"/>
    </source>
</evidence>
<dbReference type="Proteomes" id="UP000273194">
    <property type="component" value="Chromosome"/>
</dbReference>
<evidence type="ECO:0000313" key="13">
    <source>
        <dbReference type="EMBL" id="SAI83585.1"/>
    </source>
</evidence>
<dbReference type="KEGG" id="ssoa:SULA_1046"/>
<dbReference type="EMBL" id="CP033241">
    <property type="protein sequence ID" value="AZF83575.1"/>
    <property type="molecule type" value="Genomic_DNA"/>
</dbReference>
<evidence type="ECO:0000313" key="8">
    <source>
        <dbReference type="EMBL" id="AZF75722.1"/>
    </source>
</evidence>
<reference evidence="14 15" key="1">
    <citation type="journal article" date="2015" name="Genome Announc.">
        <title>Complete Genome Sequence of Sulfolobus solfataricus Strain 98/2 and Evolved Derivatives.</title>
        <authorList>
            <person name="McCarthy S."/>
            <person name="Gradnigo J."/>
            <person name="Johnson T."/>
            <person name="Payne S."/>
            <person name="Lipzen A."/>
            <person name="Martin J."/>
            <person name="Schackwitz W."/>
            <person name="Moriyama E."/>
            <person name="Blum P."/>
        </authorList>
    </citation>
    <scope>NUCLEOTIDE SEQUENCE [LARGE SCALE GENOMIC DNA]</scope>
    <source>
        <strain evidence="14">98/2 SULC</strain>
        <strain evidence="2">SARC-B</strain>
        <strain evidence="3">SARC-C</strain>
        <strain evidence="4 16">SULA</strain>
        <strain evidence="15">SULB</strain>
    </source>
</reference>
<dbReference type="EMBL" id="CP033237">
    <property type="protein sequence ID" value="AZF73097.1"/>
    <property type="molecule type" value="Genomic_DNA"/>
</dbReference>
<dbReference type="Proteomes" id="UP000076770">
    <property type="component" value="Chromosome i"/>
</dbReference>
<dbReference type="CDD" id="cd07197">
    <property type="entry name" value="nitrilase"/>
    <property type="match status" value="1"/>
</dbReference>
<dbReference type="SUPFAM" id="SSF56317">
    <property type="entry name" value="Carbon-nitrogen hydrolase"/>
    <property type="match status" value="1"/>
</dbReference>
<dbReference type="EMBL" id="CP011057">
    <property type="protein sequence ID" value="AKA78781.1"/>
    <property type="molecule type" value="Genomic_DNA"/>
</dbReference>
<dbReference type="PATRIC" id="fig|2287.6.peg.1108"/>
<dbReference type="OrthoDB" id="41015at2157"/>
<evidence type="ECO:0000313" key="7">
    <source>
        <dbReference type="EMBL" id="AZF73097.1"/>
    </source>
</evidence>
<dbReference type="Pfam" id="PF00795">
    <property type="entry name" value="CN_hydrolase"/>
    <property type="match status" value="1"/>
</dbReference>
<evidence type="ECO:0000313" key="6">
    <source>
        <dbReference type="EMBL" id="AZF70477.1"/>
    </source>
</evidence>
<evidence type="ECO:0000313" key="11">
    <source>
        <dbReference type="EMBL" id="AZF83575.1"/>
    </source>
</evidence>
<dbReference type="EMBL" id="CP033238">
    <property type="protein sequence ID" value="AZF75722.1"/>
    <property type="molecule type" value="Genomic_DNA"/>
</dbReference>
<dbReference type="Proteomes" id="UP000269431">
    <property type="component" value="Chromosome"/>
</dbReference>
<evidence type="ECO:0000313" key="22">
    <source>
        <dbReference type="Proteomes" id="UP000275843"/>
    </source>
</evidence>
<dbReference type="EMBL" id="CP033235">
    <property type="protein sequence ID" value="AZF67857.1"/>
    <property type="molecule type" value="Genomic_DNA"/>
</dbReference>
<dbReference type="EMBL" id="CP050869">
    <property type="protein sequence ID" value="QPG50369.1"/>
    <property type="molecule type" value="Genomic_DNA"/>
</dbReference>
<reference evidence="17" key="2">
    <citation type="submission" date="2016-04" db="EMBL/GenBank/DDBJ databases">
        <authorList>
            <person name="Shah S.A."/>
            <person name="Garrett R.A."/>
        </authorList>
    </citation>
    <scope>NUCLEOTIDE SEQUENCE [LARGE SCALE GENOMIC DNA]</scope>
    <source>
        <strain evidence="17">ATCC 35091 / DSM 1616 / JCM 8930 / NBRC 15331 / P1</strain>
    </source>
</reference>
<dbReference type="KEGG" id="ssol:SULB_1048"/>
<dbReference type="InterPro" id="IPR036526">
    <property type="entry name" value="C-N_Hydrolase_sf"/>
</dbReference>
<dbReference type="EMBL" id="CP033240">
    <property type="protein sequence ID" value="AZF80935.1"/>
    <property type="molecule type" value="Genomic_DNA"/>
</dbReference>
<evidence type="ECO:0000313" key="24">
    <source>
        <dbReference type="Proteomes" id="UP000282269"/>
    </source>
</evidence>
<proteinExistence type="predicted"/>
<dbReference type="GeneID" id="44128992"/>
<evidence type="ECO:0000313" key="15">
    <source>
        <dbReference type="Proteomes" id="UP000033085"/>
    </source>
</evidence>
<evidence type="ECO:0000313" key="12">
    <source>
        <dbReference type="EMBL" id="QPG50369.1"/>
    </source>
</evidence>
<dbReference type="EMBL" id="LT549890">
    <property type="protein sequence ID" value="SAI83585.1"/>
    <property type="molecule type" value="Genomic_DNA"/>
</dbReference>
<evidence type="ECO:0000313" key="4">
    <source>
        <dbReference type="EMBL" id="AKA78781.1"/>
    </source>
</evidence>
<dbReference type="InterPro" id="IPR001110">
    <property type="entry name" value="UPF0012_CS"/>
</dbReference>
<dbReference type="GO" id="GO:0016787">
    <property type="term" value="F:hydrolase activity"/>
    <property type="evidence" value="ECO:0007669"/>
    <property type="project" value="UniProtKB-KW"/>
</dbReference>
<evidence type="ECO:0000313" key="16">
    <source>
        <dbReference type="Proteomes" id="UP000033106"/>
    </source>
</evidence>
<dbReference type="Proteomes" id="UP000033085">
    <property type="component" value="Chromosome"/>
</dbReference>
<accession>A0A0E3K5M3</accession>
<dbReference type="Gene3D" id="3.60.110.10">
    <property type="entry name" value="Carbon-nitrogen hydrolase"/>
    <property type="match status" value="1"/>
</dbReference>
<evidence type="ECO:0000313" key="17">
    <source>
        <dbReference type="Proteomes" id="UP000076770"/>
    </source>
</evidence>
<dbReference type="PANTHER" id="PTHR23088:SF27">
    <property type="entry name" value="DEAMINATED GLUTATHIONE AMIDASE"/>
    <property type="match status" value="1"/>
</dbReference>
<evidence type="ECO:0000313" key="2">
    <source>
        <dbReference type="EMBL" id="AKA73389.1"/>
    </source>
</evidence>
<dbReference type="InterPro" id="IPR003010">
    <property type="entry name" value="C-N_Hydrolase"/>
</dbReference>
<evidence type="ECO:0000313" key="21">
    <source>
        <dbReference type="Proteomes" id="UP000273443"/>
    </source>
</evidence>
<reference evidence="18 19" key="4">
    <citation type="journal article" date="2018" name="Proc. Natl. Acad. Sci. U.S.A.">
        <title>Nonmutational mechanism of inheritance in the Archaeon Sulfolobus solfataricus.</title>
        <authorList>
            <person name="Payne S."/>
            <person name="McCarthy S."/>
            <person name="Johnson T."/>
            <person name="North E."/>
            <person name="Blum P."/>
        </authorList>
    </citation>
    <scope>NUCLEOTIDE SEQUENCE [LARGE SCALE GENOMIC DNA]</scope>
    <source>
        <strain evidence="6 18">SARC-H</strain>
        <strain evidence="7 22">SARC-I</strain>
        <strain evidence="9 23">SARC-N</strain>
        <strain evidence="10 24">SARC-O</strain>
        <strain evidence="11 19">SUL120</strain>
        <strain evidence="5 20">SULG</strain>
        <strain evidence="8 21">SULM</strain>
    </source>
</reference>
<evidence type="ECO:0000313" key="20">
    <source>
        <dbReference type="Proteomes" id="UP000273194"/>
    </source>
</evidence>
<dbReference type="EMBL" id="CP011055">
    <property type="protein sequence ID" value="AKA73389.1"/>
    <property type="molecule type" value="Genomic_DNA"/>
</dbReference>
<sequence length="238" mass="26958">MKIGVVQPLEVKSAILLAEKALKEGAELVLLPEKWTRNIDDVPLLEFQKLAKRYTAYILPGAFEDGVSVITPIIDDSGNLKGIAKKIHLFNEERVRLIPGNEAVLFTYRGIRFGISICYDIDFPEVVRELFSKGAEIILVPSKIRSNGLDIWNEFLRIRVLENRIGIVNANVYNPPDFPGRSVAIVPEQRQDGIVIPKVVGELGSEESYMIVDIDPLKYMYLRGDRLKEYVKFTVKEL</sequence>
<reference evidence="13" key="3">
    <citation type="submission" date="2016-04" db="EMBL/GenBank/DDBJ databases">
        <authorList>
            <person name="Evans L.H."/>
            <person name="Alamgir A."/>
            <person name="Owens N."/>
            <person name="Weber N.D."/>
            <person name="Virtaneva K."/>
            <person name="Barbian K."/>
            <person name="Babar A."/>
            <person name="Rosenke K."/>
        </authorList>
    </citation>
    <scope>NUCLEOTIDE SEQUENCE</scope>
    <source>
        <strain evidence="13">P1</strain>
    </source>
</reference>
<dbReference type="AlphaFoldDB" id="A0A0E3K5M3"/>
<evidence type="ECO:0000313" key="19">
    <source>
        <dbReference type="Proteomes" id="UP000269431"/>
    </source>
</evidence>
<dbReference type="Proteomes" id="UP000278715">
    <property type="component" value="Chromosome"/>
</dbReference>
<evidence type="ECO:0000313" key="18">
    <source>
        <dbReference type="Proteomes" id="UP000267993"/>
    </source>
</evidence>
<dbReference type="EMBL" id="CP033239">
    <property type="protein sequence ID" value="AZF78329.1"/>
    <property type="molecule type" value="Genomic_DNA"/>
</dbReference>
<evidence type="ECO:0000313" key="14">
    <source>
        <dbReference type="Proteomes" id="UP000033057"/>
    </source>
</evidence>
<evidence type="ECO:0000313" key="10">
    <source>
        <dbReference type="EMBL" id="AZF80935.1"/>
    </source>
</evidence>
<evidence type="ECO:0000313" key="3">
    <source>
        <dbReference type="EMBL" id="AKA76088.1"/>
    </source>
</evidence>
<dbReference type="PROSITE" id="PS01227">
    <property type="entry name" value="UPF0012"/>
    <property type="match status" value="1"/>
</dbReference>
<protein>
    <submittedName>
        <fullName evidence="2">Carbon-nitrogen hydrolase family protein</fullName>
    </submittedName>
    <submittedName>
        <fullName evidence="13">Nitrilase</fullName>
    </submittedName>
</protein>
<dbReference type="EMBL" id="CP033236">
    <property type="protein sequence ID" value="AZF70477.1"/>
    <property type="molecule type" value="Genomic_DNA"/>
</dbReference>
<dbReference type="Proteomes" id="UP000033106">
    <property type="component" value="Chromosome"/>
</dbReference>
<dbReference type="PANTHER" id="PTHR23088">
    <property type="entry name" value="NITRILASE-RELATED"/>
    <property type="match status" value="1"/>
</dbReference>
<reference evidence="2" key="5">
    <citation type="submission" date="2018-10" db="EMBL/GenBank/DDBJ databases">
        <authorList>
            <person name="McCarthy S."/>
            <person name="Gradnigo J."/>
            <person name="Johnson T."/>
            <person name="Payne S."/>
            <person name="Lipzen A."/>
            <person name="Schackwitz W."/>
            <person name="Martin J."/>
            <person name="Moriyama E."/>
            <person name="Blum P."/>
        </authorList>
    </citation>
    <scope>NUCLEOTIDE SEQUENCE</scope>
    <source>
        <strain evidence="2">SARC-B</strain>
        <strain evidence="3">SARC-C</strain>
        <strain evidence="4">SULA</strain>
    </source>
</reference>
<dbReference type="Proteomes" id="UP000273443">
    <property type="component" value="Chromosome"/>
</dbReference>
<dbReference type="PROSITE" id="PS50263">
    <property type="entry name" value="CN_HYDROLASE"/>
    <property type="match status" value="1"/>
</dbReference>
<feature type="domain" description="CN hydrolase" evidence="1">
    <location>
        <begin position="1"/>
        <end position="216"/>
    </location>
</feature>
<dbReference type="GeneID" id="1455287"/>
<dbReference type="Proteomes" id="UP000594632">
    <property type="component" value="Chromosome"/>
</dbReference>
<dbReference type="EMBL" id="CP011056">
    <property type="protein sequence ID" value="AKA76088.1"/>
    <property type="molecule type" value="Genomic_DNA"/>
</dbReference>
<evidence type="ECO:0000313" key="5">
    <source>
        <dbReference type="EMBL" id="AZF67857.1"/>
    </source>
</evidence>
<dbReference type="RefSeq" id="WP_009989610.1">
    <property type="nucleotide sequence ID" value="NZ_CP011055.2"/>
</dbReference>
<evidence type="ECO:0000313" key="25">
    <source>
        <dbReference type="Proteomes" id="UP000594632"/>
    </source>
</evidence>
<dbReference type="Proteomes" id="UP000275843">
    <property type="component" value="Chromosome"/>
</dbReference>
<organism evidence="2 15">
    <name type="scientific">Saccharolobus solfataricus</name>
    <name type="common">Sulfolobus solfataricus</name>
    <dbReference type="NCBI Taxonomy" id="2287"/>
    <lineage>
        <taxon>Archaea</taxon>
        <taxon>Thermoproteota</taxon>
        <taxon>Thermoprotei</taxon>
        <taxon>Sulfolobales</taxon>
        <taxon>Sulfolobaceae</taxon>
        <taxon>Saccharolobus</taxon>
    </lineage>
</organism>
<keyword evidence="2" id="KW-0378">Hydrolase</keyword>
<name>A0A0E3K5M3_SACSO</name>
<evidence type="ECO:0000313" key="23">
    <source>
        <dbReference type="Proteomes" id="UP000278715"/>
    </source>
</evidence>
<dbReference type="KEGG" id="ssof:SULC_1047"/>
<evidence type="ECO:0000259" key="1">
    <source>
        <dbReference type="PROSITE" id="PS50263"/>
    </source>
</evidence>
<dbReference type="Proteomes" id="UP000282269">
    <property type="component" value="Chromosome"/>
</dbReference>
<gene>
    <name evidence="12" type="ORF">HFC64_11620</name>
    <name evidence="13" type="ORF">SSOP1_0031</name>
    <name evidence="4" type="ORF">SULA_1046</name>
    <name evidence="2" type="ORF">SULB_1048</name>
    <name evidence="3" type="ORF">SULC_1047</name>
    <name evidence="5" type="ORF">SULG_05140</name>
    <name evidence="6" type="ORF">SULH_05140</name>
    <name evidence="7" type="ORF">SULI_05140</name>
    <name evidence="8" type="ORF">SULM_05140</name>
    <name evidence="9" type="ORF">SULN_05140</name>
    <name evidence="10" type="ORF">SULO_05150</name>
    <name evidence="11" type="ORF">SULZ_05385</name>
</gene>
<dbReference type="Proteomes" id="UP000267993">
    <property type="component" value="Chromosome"/>
</dbReference>